<organism evidence="1 2">
    <name type="scientific">Penicillium flavigenum</name>
    <dbReference type="NCBI Taxonomy" id="254877"/>
    <lineage>
        <taxon>Eukaryota</taxon>
        <taxon>Fungi</taxon>
        <taxon>Dikarya</taxon>
        <taxon>Ascomycota</taxon>
        <taxon>Pezizomycotina</taxon>
        <taxon>Eurotiomycetes</taxon>
        <taxon>Eurotiomycetidae</taxon>
        <taxon>Eurotiales</taxon>
        <taxon>Aspergillaceae</taxon>
        <taxon>Penicillium</taxon>
    </lineage>
</organism>
<sequence length="194" mass="21996">MAPSPSRIAAQEGDAYADSTMIKMQRLVLAMDLFPAEPAVKEPFYDTLCKKSLQDIAWIHAQLDYANLFPHSSEEITKGLINPFVEYESLLHEMQALKDQIGLLNSGIALPSLYNLPATEIDSLPILVRINLFRRESRLPLIENIPNSSRLAKPFMLTLSDVIPVRISEFKDIIRWYKKAHLYLVVEAARSKIS</sequence>
<evidence type="ECO:0000313" key="1">
    <source>
        <dbReference type="EMBL" id="OQE28126.1"/>
    </source>
</evidence>
<dbReference type="Proteomes" id="UP000191342">
    <property type="component" value="Unassembled WGS sequence"/>
</dbReference>
<dbReference type="EMBL" id="MLQL01000005">
    <property type="protein sequence ID" value="OQE28126.1"/>
    <property type="molecule type" value="Genomic_DNA"/>
</dbReference>
<reference evidence="2" key="1">
    <citation type="journal article" date="2017" name="Nat. Microbiol.">
        <title>Global analysis of biosynthetic gene clusters reveals vast potential of secondary metabolite production in Penicillium species.</title>
        <authorList>
            <person name="Nielsen J.C."/>
            <person name="Grijseels S."/>
            <person name="Prigent S."/>
            <person name="Ji B."/>
            <person name="Dainat J."/>
            <person name="Nielsen K.F."/>
            <person name="Frisvad J.C."/>
            <person name="Workman M."/>
            <person name="Nielsen J."/>
        </authorList>
    </citation>
    <scope>NUCLEOTIDE SEQUENCE [LARGE SCALE GENOMIC DNA]</scope>
    <source>
        <strain evidence="2">IBT 14082</strain>
    </source>
</reference>
<accession>A0A1V6TPP0</accession>
<evidence type="ECO:0000313" key="2">
    <source>
        <dbReference type="Proteomes" id="UP000191342"/>
    </source>
</evidence>
<proteinExistence type="predicted"/>
<comment type="caution">
    <text evidence="1">The sequence shown here is derived from an EMBL/GenBank/DDBJ whole genome shotgun (WGS) entry which is preliminary data.</text>
</comment>
<dbReference type="OrthoDB" id="4338812at2759"/>
<gene>
    <name evidence="1" type="ORF">PENFLA_c005G08492</name>
</gene>
<dbReference type="AlphaFoldDB" id="A0A1V6TPP0"/>
<keyword evidence="2" id="KW-1185">Reference proteome</keyword>
<name>A0A1V6TPP0_9EURO</name>
<protein>
    <submittedName>
        <fullName evidence="1">Uncharacterized protein</fullName>
    </submittedName>
</protein>